<name>A0AAD4ST79_9MAGN</name>
<reference evidence="1" key="1">
    <citation type="submission" date="2022-04" db="EMBL/GenBank/DDBJ databases">
        <title>A functionally conserved STORR gene fusion in Papaver species that diverged 16.8 million years ago.</title>
        <authorList>
            <person name="Catania T."/>
        </authorList>
    </citation>
    <scope>NUCLEOTIDE SEQUENCE</scope>
    <source>
        <strain evidence="1">S-188037</strain>
    </source>
</reference>
<evidence type="ECO:0000313" key="1">
    <source>
        <dbReference type="EMBL" id="KAI3922759.1"/>
    </source>
</evidence>
<organism evidence="1 2">
    <name type="scientific">Papaver atlanticum</name>
    <dbReference type="NCBI Taxonomy" id="357466"/>
    <lineage>
        <taxon>Eukaryota</taxon>
        <taxon>Viridiplantae</taxon>
        <taxon>Streptophyta</taxon>
        <taxon>Embryophyta</taxon>
        <taxon>Tracheophyta</taxon>
        <taxon>Spermatophyta</taxon>
        <taxon>Magnoliopsida</taxon>
        <taxon>Ranunculales</taxon>
        <taxon>Papaveraceae</taxon>
        <taxon>Papaveroideae</taxon>
        <taxon>Papaver</taxon>
    </lineage>
</organism>
<proteinExistence type="predicted"/>
<gene>
    <name evidence="1" type="ORF">MKW98_006890</name>
</gene>
<dbReference type="AlphaFoldDB" id="A0AAD4ST79"/>
<dbReference type="Proteomes" id="UP001202328">
    <property type="component" value="Unassembled WGS sequence"/>
</dbReference>
<comment type="caution">
    <text evidence="1">The sequence shown here is derived from an EMBL/GenBank/DDBJ whole genome shotgun (WGS) entry which is preliminary data.</text>
</comment>
<dbReference type="EMBL" id="JAJJMB010008592">
    <property type="protein sequence ID" value="KAI3922759.1"/>
    <property type="molecule type" value="Genomic_DNA"/>
</dbReference>
<protein>
    <submittedName>
        <fullName evidence="1">Uncharacterized protein</fullName>
    </submittedName>
</protein>
<accession>A0AAD4ST79</accession>
<keyword evidence="2" id="KW-1185">Reference proteome</keyword>
<evidence type="ECO:0000313" key="2">
    <source>
        <dbReference type="Proteomes" id="UP001202328"/>
    </source>
</evidence>
<sequence length="175" mass="20106">MVLMPQFRWRVKIPPWDKGFIHCNLAKVVAEGRQGLDRYRLKELAKLKEYHLHSYGTRSLTHGSDHYISIQTDFLYLADVSNMKILADGIHSAFVHMLLAYFMCHCPKCSSGRRLSYLLWNLHFCETGWVELPQGIEHLIIPIAISLAHELLQVPTKPKGMMEQNCSRISSGAEL</sequence>